<organism evidence="5 6">
    <name type="scientific">Vitreoscilla massiliensis</name>
    <dbReference type="NCBI Taxonomy" id="1689272"/>
    <lineage>
        <taxon>Bacteria</taxon>
        <taxon>Pseudomonadati</taxon>
        <taxon>Pseudomonadota</taxon>
        <taxon>Betaproteobacteria</taxon>
        <taxon>Neisseriales</taxon>
        <taxon>Neisseriaceae</taxon>
        <taxon>Vitreoscilla</taxon>
    </lineage>
</organism>
<dbReference type="RefSeq" id="WP_058356030.1">
    <property type="nucleotide sequence ID" value="NZ_CABKVG010000008.1"/>
</dbReference>
<comment type="similarity">
    <text evidence="2">Belongs to the bacterial solute-binding protein SsuA/TauA family.</text>
</comment>
<evidence type="ECO:0000313" key="5">
    <source>
        <dbReference type="EMBL" id="UOO90070.1"/>
    </source>
</evidence>
<feature type="domain" description="Solute-binding protein family 3/N-terminal" evidence="4">
    <location>
        <begin position="54"/>
        <end position="269"/>
    </location>
</feature>
<keyword evidence="6" id="KW-1185">Reference proteome</keyword>
<dbReference type="PANTHER" id="PTHR30024:SF47">
    <property type="entry name" value="TAURINE-BINDING PERIPLASMIC PROTEIN"/>
    <property type="match status" value="1"/>
</dbReference>
<evidence type="ECO:0000256" key="1">
    <source>
        <dbReference type="ARBA" id="ARBA00004418"/>
    </source>
</evidence>
<dbReference type="EMBL" id="CP091511">
    <property type="protein sequence ID" value="UOO90070.1"/>
    <property type="molecule type" value="Genomic_DNA"/>
</dbReference>
<dbReference type="PANTHER" id="PTHR30024">
    <property type="entry name" value="ALIPHATIC SULFONATES-BINDING PROTEIN-RELATED"/>
    <property type="match status" value="1"/>
</dbReference>
<dbReference type="Gene3D" id="3.40.190.10">
    <property type="entry name" value="Periplasmic binding protein-like II"/>
    <property type="match status" value="2"/>
</dbReference>
<dbReference type="InterPro" id="IPR001638">
    <property type="entry name" value="Solute-binding_3/MltF_N"/>
</dbReference>
<sequence length="355" mass="37253">MATSNSKKITAIVAALAAVGIGAFIISQNGNGNNAQAAPAKAGTASASTANQSKIVVAYQTGVDPTKVAQANGDYEAATGANIEWRKFDSGAEVIAAVTSGDVPVGNIGSSPLAAAASQNVPIEVFYISGVIGQSEALVVNNKIAKPEDLIGKKVAVPFVSTTHYSLLSALKHWNIDAKKVDIVNLRPPEITAAWKRGDIDAAYVWEPALSQAKQTGKVLVSSEEVGKWGAPTYDLWIVRKDFAEKNPEFLTQFAKVTGKQVDAYNQDPKTYAANADNVSKIAKLTGSKPEDVALLLSGNVYPNLAEQAQILGGSFAADVKKTATFLKEQGKVDAVKDSYQDNVTAKFIQAAAGK</sequence>
<evidence type="ECO:0000313" key="6">
    <source>
        <dbReference type="Proteomes" id="UP000832011"/>
    </source>
</evidence>
<keyword evidence="3" id="KW-0732">Signal</keyword>
<evidence type="ECO:0000256" key="3">
    <source>
        <dbReference type="ARBA" id="ARBA00022729"/>
    </source>
</evidence>
<dbReference type="SUPFAM" id="SSF53850">
    <property type="entry name" value="Periplasmic binding protein-like II"/>
    <property type="match status" value="1"/>
</dbReference>
<reference evidence="5 6" key="1">
    <citation type="journal article" date="2022" name="Res Sq">
        <title>Evolution of multicellular longitudinally dividing oral cavity symbionts (Neisseriaceae).</title>
        <authorList>
            <person name="Nyongesa S."/>
            <person name="Weber P."/>
            <person name="Bernet E."/>
            <person name="Pullido F."/>
            <person name="Nieckarz M."/>
            <person name="Delaby M."/>
            <person name="Nieves C."/>
            <person name="Viehboeck T."/>
            <person name="Krause N."/>
            <person name="Rivera-Millot A."/>
            <person name="Nakamura A."/>
            <person name="Vischer N."/>
            <person name="VanNieuwenhze M."/>
            <person name="Brun Y."/>
            <person name="Cava F."/>
            <person name="Bulgheresi S."/>
            <person name="Veyrier F."/>
        </authorList>
    </citation>
    <scope>NUCLEOTIDE SEQUENCE [LARGE SCALE GENOMIC DNA]</scope>
    <source>
        <strain evidence="5 6">SN4</strain>
    </source>
</reference>
<dbReference type="InterPro" id="IPR007210">
    <property type="entry name" value="ABC_Gly_betaine_transp_sub-bd"/>
</dbReference>
<dbReference type="SMART" id="SM00062">
    <property type="entry name" value="PBPb"/>
    <property type="match status" value="1"/>
</dbReference>
<comment type="subcellular location">
    <subcellularLocation>
        <location evidence="1">Periplasm</location>
    </subcellularLocation>
</comment>
<dbReference type="Pfam" id="PF04069">
    <property type="entry name" value="OpuAC"/>
    <property type="match status" value="1"/>
</dbReference>
<dbReference type="CDD" id="cd13560">
    <property type="entry name" value="PBP2_taurine"/>
    <property type="match status" value="1"/>
</dbReference>
<evidence type="ECO:0000256" key="2">
    <source>
        <dbReference type="ARBA" id="ARBA00010742"/>
    </source>
</evidence>
<dbReference type="InterPro" id="IPR010068">
    <property type="entry name" value="Peri-bd_TauA"/>
</dbReference>
<dbReference type="Proteomes" id="UP000832011">
    <property type="component" value="Chromosome"/>
</dbReference>
<dbReference type="NCBIfam" id="TIGR01729">
    <property type="entry name" value="taurine_ABC_bnd"/>
    <property type="match status" value="1"/>
</dbReference>
<gene>
    <name evidence="5" type="primary">tauA</name>
    <name evidence="5" type="ORF">LVJ82_03515</name>
</gene>
<evidence type="ECO:0000259" key="4">
    <source>
        <dbReference type="SMART" id="SM00062"/>
    </source>
</evidence>
<name>A0ABY4E2R5_9NEIS</name>
<accession>A0ABY4E2R5</accession>
<proteinExistence type="inferred from homology"/>
<protein>
    <submittedName>
        <fullName evidence="5">Taurine ABC transporter substrate-binding protein</fullName>
    </submittedName>
</protein>